<dbReference type="InterPro" id="IPR018062">
    <property type="entry name" value="HTH_AraC-typ_CS"/>
</dbReference>
<dbReference type="SUPFAM" id="SSF46689">
    <property type="entry name" value="Homeodomain-like"/>
    <property type="match status" value="1"/>
</dbReference>
<dbReference type="InterPro" id="IPR020449">
    <property type="entry name" value="Tscrpt_reg_AraC-type_HTH"/>
</dbReference>
<keyword evidence="3" id="KW-0804">Transcription</keyword>
<dbReference type="PRINTS" id="PR00032">
    <property type="entry name" value="HTHARAC"/>
</dbReference>
<evidence type="ECO:0000256" key="4">
    <source>
        <dbReference type="SAM" id="Phobius"/>
    </source>
</evidence>
<evidence type="ECO:0000256" key="2">
    <source>
        <dbReference type="ARBA" id="ARBA00023125"/>
    </source>
</evidence>
<keyword evidence="7" id="KW-1185">Reference proteome</keyword>
<dbReference type="RefSeq" id="WP_013779794.1">
    <property type="nucleotide sequence ID" value="NC_015520.1"/>
</dbReference>
<feature type="transmembrane region" description="Helical" evidence="4">
    <location>
        <begin position="302"/>
        <end position="325"/>
    </location>
</feature>
<dbReference type="STRING" id="697281.Mahau_0137"/>
<protein>
    <submittedName>
        <fullName evidence="6">Transcriptional regulator, AraC family</fullName>
    </submittedName>
</protein>
<dbReference type="InterPro" id="IPR018060">
    <property type="entry name" value="HTH_AraC"/>
</dbReference>
<gene>
    <name evidence="6" type="ordered locus">Mahau_0137</name>
</gene>
<dbReference type="Pfam" id="PF12833">
    <property type="entry name" value="HTH_18"/>
    <property type="match status" value="1"/>
</dbReference>
<accession>F3ZVY6</accession>
<dbReference type="AlphaFoldDB" id="F3ZVY6"/>
<keyword evidence="4" id="KW-0472">Membrane</keyword>
<dbReference type="InterPro" id="IPR009057">
    <property type="entry name" value="Homeodomain-like_sf"/>
</dbReference>
<proteinExistence type="predicted"/>
<keyword evidence="1" id="KW-0805">Transcription regulation</keyword>
<keyword evidence="4" id="KW-1133">Transmembrane helix</keyword>
<evidence type="ECO:0000313" key="7">
    <source>
        <dbReference type="Proteomes" id="UP000008457"/>
    </source>
</evidence>
<dbReference type="PROSITE" id="PS00041">
    <property type="entry name" value="HTH_ARAC_FAMILY_1"/>
    <property type="match status" value="1"/>
</dbReference>
<dbReference type="KEGG" id="mas:Mahau_0137"/>
<dbReference type="HOGENOM" id="CLU_019175_1_0_9"/>
<dbReference type="Proteomes" id="UP000008457">
    <property type="component" value="Chromosome"/>
</dbReference>
<dbReference type="OrthoDB" id="9779969at2"/>
<evidence type="ECO:0000256" key="1">
    <source>
        <dbReference type="ARBA" id="ARBA00023015"/>
    </source>
</evidence>
<dbReference type="PANTHER" id="PTHR43280">
    <property type="entry name" value="ARAC-FAMILY TRANSCRIPTIONAL REGULATOR"/>
    <property type="match status" value="1"/>
</dbReference>
<dbReference type="EMBL" id="CP002360">
    <property type="protein sequence ID" value="AEE95360.1"/>
    <property type="molecule type" value="Genomic_DNA"/>
</dbReference>
<dbReference type="GO" id="GO:0003700">
    <property type="term" value="F:DNA-binding transcription factor activity"/>
    <property type="evidence" value="ECO:0007669"/>
    <property type="project" value="InterPro"/>
</dbReference>
<dbReference type="PANTHER" id="PTHR43280:SF10">
    <property type="entry name" value="REGULATORY PROTEIN POCR"/>
    <property type="match status" value="1"/>
</dbReference>
<dbReference type="PROSITE" id="PS01124">
    <property type="entry name" value="HTH_ARAC_FAMILY_2"/>
    <property type="match status" value="1"/>
</dbReference>
<keyword evidence="4" id="KW-0812">Transmembrane</keyword>
<dbReference type="GO" id="GO:0043565">
    <property type="term" value="F:sequence-specific DNA binding"/>
    <property type="evidence" value="ECO:0007669"/>
    <property type="project" value="InterPro"/>
</dbReference>
<dbReference type="Gene3D" id="1.10.10.60">
    <property type="entry name" value="Homeodomain-like"/>
    <property type="match status" value="2"/>
</dbReference>
<sequence>MCKRGTNKSIFKTILLSYILILLIPLIMGMIGYSQAVRVAKEDAEQYNMAALGQAMNIIDTQLDLIEKLMTDISLNSRIQNFIYKNAPLDDKKRYEMLNVIDEIARYKNTNPFIDELYIYFKGSDIVLKDSGIYEPHFFYEQAGLDCTDMSYDKWIEHLSHYNYKSYTSLGYGDEKSSNGRMILAFHSLPLNAQFESEVKASIGMIIDEQKLKKLLVNVDVLDNGTTLILDNNNSIIAKMGDANIQYKDIDKVSAKMIFERGYFYQNILGIDSMIAYTVSEHSGWKYITIIPKQAFMERAQYIRNLTVAIFVLSLITGFSMAYFMTCREYNPLKRILNKLSDKMGILPKQIGNEYEFIGKALDEAIYASERIEQELAKQKPVLRSTFLSKLIRGGIMKDDIGMKETIEFLNINLPYKFYSVTLAYIDDYYPYNMQRLSEDQRIKYNIAILDLINDFVANNGLDVIVNMVEGEDDEYIFLFNIAEDNINDSIVQLIQDIQMIMERDYGVIMTFCVGGTYQDFTGIKESFIEAKEMAGYKGLGRKVITYGDLSENEHRGYYYPTDEELRLMNYMKAGDINKVERAVNDIFSRNSECGKISIEIMKCLFFDMVATAMKVANEMHIDCEDIVCKNFTQGTICHARDEILSIYGNICSLINQYRESPNQKLCKDILAYINDNYTNRDICLTDIAQNFNMTVAYISHLFKKQMGIGIADYINRFRIEKAKELLIDPRLKLNDIAEILGYANDAAFIRVFKKYEGVTPGHYREMLSIKKPIEL</sequence>
<organism evidence="6 7">
    <name type="scientific">Mahella australiensis (strain DSM 15567 / CIP 107919 / 50-1 BON)</name>
    <dbReference type="NCBI Taxonomy" id="697281"/>
    <lineage>
        <taxon>Bacteria</taxon>
        <taxon>Bacillati</taxon>
        <taxon>Bacillota</taxon>
        <taxon>Clostridia</taxon>
        <taxon>Thermoanaerobacterales</taxon>
        <taxon>Thermoanaerobacterales Family IV. Incertae Sedis</taxon>
        <taxon>Mahella</taxon>
    </lineage>
</organism>
<dbReference type="eggNOG" id="COG2207">
    <property type="taxonomic scope" value="Bacteria"/>
</dbReference>
<reference evidence="6 7" key="2">
    <citation type="journal article" date="2011" name="Stand. Genomic Sci.">
        <title>Complete genome sequence of Mahella australiensis type strain (50-1 BON).</title>
        <authorList>
            <person name="Sikorski J."/>
            <person name="Teshima H."/>
            <person name="Nolan M."/>
            <person name="Lucas S."/>
            <person name="Hammon N."/>
            <person name="Deshpande S."/>
            <person name="Cheng J.F."/>
            <person name="Pitluck S."/>
            <person name="Liolios K."/>
            <person name="Pagani I."/>
            <person name="Ivanova N."/>
            <person name="Huntemann M."/>
            <person name="Mavromatis K."/>
            <person name="Ovchinikova G."/>
            <person name="Pati A."/>
            <person name="Tapia R."/>
            <person name="Han C."/>
            <person name="Goodwin L."/>
            <person name="Chen A."/>
            <person name="Palaniappan K."/>
            <person name="Land M."/>
            <person name="Hauser L."/>
            <person name="Ngatchou-Djao O.D."/>
            <person name="Rohde M."/>
            <person name="Pukall R."/>
            <person name="Spring S."/>
            <person name="Abt B."/>
            <person name="Goker M."/>
            <person name="Detter J.C."/>
            <person name="Woyke T."/>
            <person name="Bristow J."/>
            <person name="Markowitz V."/>
            <person name="Hugenholtz P."/>
            <person name="Eisen J.A."/>
            <person name="Kyrpides N.C."/>
            <person name="Klenk H.P."/>
            <person name="Lapidus A."/>
        </authorList>
    </citation>
    <scope>NUCLEOTIDE SEQUENCE [LARGE SCALE GENOMIC DNA]</scope>
    <source>
        <strain evidence="7">DSM 15567 / CIP 107919 / 50-1 BON</strain>
    </source>
</reference>
<dbReference type="SMART" id="SM00342">
    <property type="entry name" value="HTH_ARAC"/>
    <property type="match status" value="1"/>
</dbReference>
<name>F3ZVY6_MAHA5</name>
<keyword evidence="2" id="KW-0238">DNA-binding</keyword>
<evidence type="ECO:0000256" key="3">
    <source>
        <dbReference type="ARBA" id="ARBA00023163"/>
    </source>
</evidence>
<feature type="domain" description="HTH araC/xylS-type" evidence="5">
    <location>
        <begin position="668"/>
        <end position="767"/>
    </location>
</feature>
<evidence type="ECO:0000259" key="5">
    <source>
        <dbReference type="PROSITE" id="PS01124"/>
    </source>
</evidence>
<reference evidence="7" key="1">
    <citation type="submission" date="2010-11" db="EMBL/GenBank/DDBJ databases">
        <title>The complete genome of Mahella australiensis DSM 15567.</title>
        <authorList>
            <consortium name="US DOE Joint Genome Institute (JGI-PGF)"/>
            <person name="Lucas S."/>
            <person name="Copeland A."/>
            <person name="Lapidus A."/>
            <person name="Bruce D."/>
            <person name="Goodwin L."/>
            <person name="Pitluck S."/>
            <person name="Kyrpides N."/>
            <person name="Mavromatis K."/>
            <person name="Pagani I."/>
            <person name="Ivanova N."/>
            <person name="Teshima H."/>
            <person name="Brettin T."/>
            <person name="Detter J.C."/>
            <person name="Han C."/>
            <person name="Tapia R."/>
            <person name="Land M."/>
            <person name="Hauser L."/>
            <person name="Markowitz V."/>
            <person name="Cheng J.-F."/>
            <person name="Hugenholtz P."/>
            <person name="Woyke T."/>
            <person name="Wu D."/>
            <person name="Spring S."/>
            <person name="Pukall R."/>
            <person name="Steenblock K."/>
            <person name="Schneider S."/>
            <person name="Klenk H.-P."/>
            <person name="Eisen J.A."/>
        </authorList>
    </citation>
    <scope>NUCLEOTIDE SEQUENCE [LARGE SCALE GENOMIC DNA]</scope>
    <source>
        <strain evidence="7">DSM 15567 / CIP 107919 / 50-1 BON</strain>
    </source>
</reference>
<evidence type="ECO:0000313" key="6">
    <source>
        <dbReference type="EMBL" id="AEE95360.1"/>
    </source>
</evidence>
<dbReference type="Gene3D" id="3.30.450.20">
    <property type="entry name" value="PAS domain"/>
    <property type="match status" value="1"/>
</dbReference>